<accession>A0AAN8D2Q1</accession>
<keyword evidence="3" id="KW-1185">Reference proteome</keyword>
<feature type="compositionally biased region" description="Basic and acidic residues" evidence="1">
    <location>
        <begin position="13"/>
        <end position="23"/>
    </location>
</feature>
<dbReference type="AlphaFoldDB" id="A0AAN8D2Q1"/>
<name>A0AAN8D2Q1_9TELE</name>
<evidence type="ECO:0000256" key="1">
    <source>
        <dbReference type="SAM" id="MobiDB-lite"/>
    </source>
</evidence>
<reference evidence="2 3" key="1">
    <citation type="journal article" date="2023" name="Mol. Biol. Evol.">
        <title>Genomics of Secondarily Temperate Adaptation in the Only Non-Antarctic Icefish.</title>
        <authorList>
            <person name="Rivera-Colon A.G."/>
            <person name="Rayamajhi N."/>
            <person name="Minhas B.F."/>
            <person name="Madrigal G."/>
            <person name="Bilyk K.T."/>
            <person name="Yoon V."/>
            <person name="Hune M."/>
            <person name="Gregory S."/>
            <person name="Cheng C.H.C."/>
            <person name="Catchen J.M."/>
        </authorList>
    </citation>
    <scope>NUCLEOTIDE SEQUENCE [LARGE SCALE GENOMIC DNA]</scope>
    <source>
        <strain evidence="2">JC2023a</strain>
    </source>
</reference>
<evidence type="ECO:0000313" key="2">
    <source>
        <dbReference type="EMBL" id="KAK5915376.1"/>
    </source>
</evidence>
<sequence>MRGGRLEVFSGRGLEEKRGDVETKKRRGGEHAAGISASAALDVGLSNLLNSQHHTPTARTDFPSQK</sequence>
<organism evidence="2 3">
    <name type="scientific">Champsocephalus esox</name>
    <name type="common">pike icefish</name>
    <dbReference type="NCBI Taxonomy" id="159716"/>
    <lineage>
        <taxon>Eukaryota</taxon>
        <taxon>Metazoa</taxon>
        <taxon>Chordata</taxon>
        <taxon>Craniata</taxon>
        <taxon>Vertebrata</taxon>
        <taxon>Euteleostomi</taxon>
        <taxon>Actinopterygii</taxon>
        <taxon>Neopterygii</taxon>
        <taxon>Teleostei</taxon>
        <taxon>Neoteleostei</taxon>
        <taxon>Acanthomorphata</taxon>
        <taxon>Eupercaria</taxon>
        <taxon>Perciformes</taxon>
        <taxon>Notothenioidei</taxon>
        <taxon>Channichthyidae</taxon>
        <taxon>Champsocephalus</taxon>
    </lineage>
</organism>
<feature type="region of interest" description="Disordered" evidence="1">
    <location>
        <begin position="47"/>
        <end position="66"/>
    </location>
</feature>
<comment type="caution">
    <text evidence="2">The sequence shown here is derived from an EMBL/GenBank/DDBJ whole genome shotgun (WGS) entry which is preliminary data.</text>
</comment>
<dbReference type="EMBL" id="JAULUE010002046">
    <property type="protein sequence ID" value="KAK5915376.1"/>
    <property type="molecule type" value="Genomic_DNA"/>
</dbReference>
<gene>
    <name evidence="2" type="ORF">CesoFtcFv8_000969</name>
</gene>
<protein>
    <submittedName>
        <fullName evidence="2">Uncharacterized protein</fullName>
    </submittedName>
</protein>
<proteinExistence type="predicted"/>
<evidence type="ECO:0000313" key="3">
    <source>
        <dbReference type="Proteomes" id="UP001335648"/>
    </source>
</evidence>
<dbReference type="Proteomes" id="UP001335648">
    <property type="component" value="Unassembled WGS sequence"/>
</dbReference>
<feature type="region of interest" description="Disordered" evidence="1">
    <location>
        <begin position="1"/>
        <end position="34"/>
    </location>
</feature>